<dbReference type="Proteomes" id="UP000574390">
    <property type="component" value="Unassembled WGS sequence"/>
</dbReference>
<sequence length="304" mass="34110">MVLSYYSCLLRRYILNWLTTVCCMSMPPRYGTETNPLRESRATLAAEVRALREELRQVKRGAPPPPPLRPLRESTEHPLSSTPWWRRSRERHDCSGERDDSYSPERVSEGPTKARADEPTTPVLVATPKSLAGAAPSEKAVPAASPVTRPSSLPSTTLPKLMPSEWGEMRSTRPVWMAAPPVDATRYQSPDRSRGAAVLEGRLMELDEEVRALRLENASLRAELEILRRTSPARGRSGGGCPPEHHPRPPSRGRSASRTRRHQCVSPRLRSRTPPPPEGHTQTSWQRFQCAQRAKAKRRSATRL</sequence>
<organism evidence="2 3">
    <name type="scientific">Perkinsus olseni</name>
    <name type="common">Perkinsus atlanticus</name>
    <dbReference type="NCBI Taxonomy" id="32597"/>
    <lineage>
        <taxon>Eukaryota</taxon>
        <taxon>Sar</taxon>
        <taxon>Alveolata</taxon>
        <taxon>Perkinsozoa</taxon>
        <taxon>Perkinsea</taxon>
        <taxon>Perkinsida</taxon>
        <taxon>Perkinsidae</taxon>
        <taxon>Perkinsus</taxon>
    </lineage>
</organism>
<dbReference type="EMBL" id="JABANM010017470">
    <property type="protein sequence ID" value="KAF4727723.1"/>
    <property type="molecule type" value="Genomic_DNA"/>
</dbReference>
<feature type="compositionally biased region" description="Basic residues" evidence="1">
    <location>
        <begin position="248"/>
        <end position="263"/>
    </location>
</feature>
<feature type="compositionally biased region" description="Polar residues" evidence="1">
    <location>
        <begin position="148"/>
        <end position="158"/>
    </location>
</feature>
<feature type="compositionally biased region" description="Polar residues" evidence="1">
    <location>
        <begin position="280"/>
        <end position="289"/>
    </location>
</feature>
<evidence type="ECO:0000313" key="2">
    <source>
        <dbReference type="EMBL" id="KAF4727723.1"/>
    </source>
</evidence>
<feature type="region of interest" description="Disordered" evidence="1">
    <location>
        <begin position="229"/>
        <end position="304"/>
    </location>
</feature>
<gene>
    <name evidence="2" type="ORF">FOZ62_027527</name>
</gene>
<protein>
    <submittedName>
        <fullName evidence="2">Uncharacterized protein</fullName>
    </submittedName>
</protein>
<feature type="compositionally biased region" description="Basic and acidic residues" evidence="1">
    <location>
        <begin position="90"/>
        <end position="118"/>
    </location>
</feature>
<evidence type="ECO:0000313" key="3">
    <source>
        <dbReference type="Proteomes" id="UP000574390"/>
    </source>
</evidence>
<proteinExistence type="predicted"/>
<feature type="region of interest" description="Disordered" evidence="1">
    <location>
        <begin position="55"/>
        <end position="162"/>
    </location>
</feature>
<evidence type="ECO:0000256" key="1">
    <source>
        <dbReference type="SAM" id="MobiDB-lite"/>
    </source>
</evidence>
<feature type="compositionally biased region" description="Basic residues" evidence="1">
    <location>
        <begin position="294"/>
        <end position="304"/>
    </location>
</feature>
<name>A0A7J6S4R1_PEROL</name>
<dbReference type="AlphaFoldDB" id="A0A7J6S4R1"/>
<reference evidence="2 3" key="1">
    <citation type="submission" date="2020-04" db="EMBL/GenBank/DDBJ databases">
        <title>Perkinsus olseni comparative genomics.</title>
        <authorList>
            <person name="Bogema D.R."/>
        </authorList>
    </citation>
    <scope>NUCLEOTIDE SEQUENCE [LARGE SCALE GENOMIC DNA]</scope>
    <source>
        <strain evidence="2">ATCC PRA-205</strain>
    </source>
</reference>
<comment type="caution">
    <text evidence="2">The sequence shown here is derived from an EMBL/GenBank/DDBJ whole genome shotgun (WGS) entry which is preliminary data.</text>
</comment>
<accession>A0A7J6S4R1</accession>